<dbReference type="InterPro" id="IPR039535">
    <property type="entry name" value="ASST-like"/>
</dbReference>
<dbReference type="PANTHER" id="PTHR35340:SF9">
    <property type="entry name" value="ASST-DOMAIN-CONTAINING PROTEIN"/>
    <property type="match status" value="1"/>
</dbReference>
<keyword evidence="1" id="KW-0732">Signal</keyword>
<dbReference type="OrthoDB" id="5427350at2759"/>
<feature type="chain" id="PRO_5024895622" evidence="1">
    <location>
        <begin position="23"/>
        <end position="501"/>
    </location>
</feature>
<feature type="signal peptide" evidence="1">
    <location>
        <begin position="1"/>
        <end position="22"/>
    </location>
</feature>
<evidence type="ECO:0000313" key="3">
    <source>
        <dbReference type="Proteomes" id="UP000325672"/>
    </source>
</evidence>
<keyword evidence="3" id="KW-1185">Reference proteome</keyword>
<sequence>MGSLTQYSLLLAAAAGLPFSSADGHYRSRPDLIVPKLNITVPAPDANGTEYVFVAPYANTIQQPGAYIYRKDGDLVWSGIGYYAGFVGNFHPTTYNGKTVLQAFQGSMDQNHGEGVGQHVLLDQSYEHVISTKTGNYHIPSIHEFTVVNGETALVEIYLPTIANLTQYGGNSSQQWLGNGLFQEFDITTGELVFEWNSLDYLDPADSLNPLGSTASNSGLSSAQTWDYVHINSIDKDKDGNYLVSSRHFSTIFKINGTDGSIIWQLGGNHSTFTQDFTFGFQHDARWRSQSDSIDVISFFDNSGNGEITFNNVSRALFVQLNHTDNTATVLRKATAPYELQAKSQGNTQLLPNDDLFVSWGSAGAFTQFGADNKVIYHAFIEDAVSYRGFVANWTGTPSEAPALAAYVDSANTTRLYVSWNGDTETKIWKFYQVQEGSGSNNEVQYLGEQSRKSFETTFFWESGYHPANDVKFYAEAIGGNGDVLVRTLPSIAARFTETTE</sequence>
<dbReference type="PANTHER" id="PTHR35340">
    <property type="entry name" value="PQQ ENZYME REPEAT PROTEIN-RELATED"/>
    <property type="match status" value="1"/>
</dbReference>
<dbReference type="Pfam" id="PF14269">
    <property type="entry name" value="Arylsulfotran_2"/>
    <property type="match status" value="1"/>
</dbReference>
<name>A0A5N6T9G1_ASPPS</name>
<evidence type="ECO:0000313" key="2">
    <source>
        <dbReference type="EMBL" id="KAE8142953.1"/>
    </source>
</evidence>
<dbReference type="EMBL" id="ML743553">
    <property type="protein sequence ID" value="KAE8142953.1"/>
    <property type="molecule type" value="Genomic_DNA"/>
</dbReference>
<dbReference type="Proteomes" id="UP000325672">
    <property type="component" value="Unassembled WGS sequence"/>
</dbReference>
<proteinExistence type="predicted"/>
<evidence type="ECO:0000256" key="1">
    <source>
        <dbReference type="SAM" id="SignalP"/>
    </source>
</evidence>
<dbReference type="InterPro" id="IPR053143">
    <property type="entry name" value="Arylsulfate_ST"/>
</dbReference>
<gene>
    <name evidence="2" type="ORF">BDV38DRAFT_293435</name>
</gene>
<dbReference type="RefSeq" id="XP_031919016.1">
    <property type="nucleotide sequence ID" value="XM_032062248.1"/>
</dbReference>
<reference evidence="2 3" key="1">
    <citation type="submission" date="2019-04" db="EMBL/GenBank/DDBJ databases">
        <title>Friends and foes A comparative genomics study of 23 Aspergillus species from section Flavi.</title>
        <authorList>
            <consortium name="DOE Joint Genome Institute"/>
            <person name="Kjaerbolling I."/>
            <person name="Vesth T."/>
            <person name="Frisvad J.C."/>
            <person name="Nybo J.L."/>
            <person name="Theobald S."/>
            <person name="Kildgaard S."/>
            <person name="Isbrandt T."/>
            <person name="Kuo A."/>
            <person name="Sato A."/>
            <person name="Lyhne E.K."/>
            <person name="Kogle M.E."/>
            <person name="Wiebenga A."/>
            <person name="Kun R.S."/>
            <person name="Lubbers R.J."/>
            <person name="Makela M.R."/>
            <person name="Barry K."/>
            <person name="Chovatia M."/>
            <person name="Clum A."/>
            <person name="Daum C."/>
            <person name="Haridas S."/>
            <person name="He G."/>
            <person name="LaButti K."/>
            <person name="Lipzen A."/>
            <person name="Mondo S."/>
            <person name="Riley R."/>
            <person name="Salamov A."/>
            <person name="Simmons B.A."/>
            <person name="Magnuson J.K."/>
            <person name="Henrissat B."/>
            <person name="Mortensen U.H."/>
            <person name="Larsen T.O."/>
            <person name="Devries R.P."/>
            <person name="Grigoriev I.V."/>
            <person name="Machida M."/>
            <person name="Baker S.E."/>
            <person name="Andersen M.R."/>
        </authorList>
    </citation>
    <scope>NUCLEOTIDE SEQUENCE [LARGE SCALE GENOMIC DNA]</scope>
    <source>
        <strain evidence="2 3">CBS 117625</strain>
    </source>
</reference>
<accession>A0A5N6T9G1</accession>
<dbReference type="GeneID" id="43646458"/>
<organism evidence="2 3">
    <name type="scientific">Aspergillus pseudotamarii</name>
    <dbReference type="NCBI Taxonomy" id="132259"/>
    <lineage>
        <taxon>Eukaryota</taxon>
        <taxon>Fungi</taxon>
        <taxon>Dikarya</taxon>
        <taxon>Ascomycota</taxon>
        <taxon>Pezizomycotina</taxon>
        <taxon>Eurotiomycetes</taxon>
        <taxon>Eurotiomycetidae</taxon>
        <taxon>Eurotiales</taxon>
        <taxon>Aspergillaceae</taxon>
        <taxon>Aspergillus</taxon>
        <taxon>Aspergillus subgen. Circumdati</taxon>
    </lineage>
</organism>
<dbReference type="AlphaFoldDB" id="A0A5N6T9G1"/>
<protein>
    <submittedName>
        <fullName evidence="2">ASST-domain-containing protein</fullName>
    </submittedName>
</protein>